<dbReference type="InterPro" id="IPR024078">
    <property type="entry name" value="LmbE-like_dom_sf"/>
</dbReference>
<dbReference type="SUPFAM" id="SSF52317">
    <property type="entry name" value="Class I glutamine amidotransferase-like"/>
    <property type="match status" value="1"/>
</dbReference>
<dbReference type="Gene3D" id="3.40.50.10320">
    <property type="entry name" value="LmbE-like"/>
    <property type="match status" value="1"/>
</dbReference>
<evidence type="ECO:0000313" key="1">
    <source>
        <dbReference type="EMBL" id="NYA69792.1"/>
    </source>
</evidence>
<dbReference type="Proteomes" id="UP000535020">
    <property type="component" value="Unassembled WGS sequence"/>
</dbReference>
<organism evidence="1 2">
    <name type="scientific">Flavobacterium agri</name>
    <dbReference type="NCBI Taxonomy" id="2743471"/>
    <lineage>
        <taxon>Bacteria</taxon>
        <taxon>Pseudomonadati</taxon>
        <taxon>Bacteroidota</taxon>
        <taxon>Flavobacteriia</taxon>
        <taxon>Flavobacteriales</taxon>
        <taxon>Flavobacteriaceae</taxon>
        <taxon>Flavobacterium</taxon>
    </lineage>
</organism>
<comment type="caution">
    <text evidence="1">The sequence shown here is derived from an EMBL/GenBank/DDBJ whole genome shotgun (WGS) entry which is preliminary data.</text>
</comment>
<dbReference type="PANTHER" id="PTHR12993">
    <property type="entry name" value="N-ACETYLGLUCOSAMINYL-PHOSPHATIDYLINOSITOL DE-N-ACETYLASE-RELATED"/>
    <property type="match status" value="1"/>
</dbReference>
<dbReference type="AlphaFoldDB" id="A0A7Y8XZH9"/>
<dbReference type="InterPro" id="IPR029062">
    <property type="entry name" value="Class_I_gatase-like"/>
</dbReference>
<gene>
    <name evidence="1" type="ORF">HZF10_02590</name>
</gene>
<reference evidence="1 2" key="1">
    <citation type="submission" date="2020-07" db="EMBL/GenBank/DDBJ databases">
        <authorList>
            <person name="Sun Q."/>
        </authorList>
    </citation>
    <scope>NUCLEOTIDE SEQUENCE [LARGE SCALE GENOMIC DNA]</scope>
    <source>
        <strain evidence="1 2">MAH-1</strain>
    </source>
</reference>
<accession>A0A7Y8XZH9</accession>
<keyword evidence="2" id="KW-1185">Reference proteome</keyword>
<dbReference type="PANTHER" id="PTHR12993:SF11">
    <property type="entry name" value="N-ACETYLGLUCOSAMINYL-PHOSPHATIDYLINOSITOL DE-N-ACETYLASE"/>
    <property type="match status" value="1"/>
</dbReference>
<dbReference type="InterPro" id="IPR003737">
    <property type="entry name" value="GlcNAc_PI_deacetylase-related"/>
</dbReference>
<dbReference type="SUPFAM" id="SSF102588">
    <property type="entry name" value="LmbE-like"/>
    <property type="match status" value="1"/>
</dbReference>
<proteinExistence type="predicted"/>
<dbReference type="EMBL" id="JACBJI010000001">
    <property type="protein sequence ID" value="NYA69792.1"/>
    <property type="molecule type" value="Genomic_DNA"/>
</dbReference>
<evidence type="ECO:0000313" key="2">
    <source>
        <dbReference type="Proteomes" id="UP000535020"/>
    </source>
</evidence>
<name>A0A7Y8XZH9_9FLAO</name>
<sequence>MASFFVSRYLLLLESTALTTLHSMPRRLFSVFLFCFFGLQSVFAQPQKPNSAEIYAKIQKLNFLGSVLYIAAHPDDENTRLISWFANEKHARTGYLSLTRGDGGQNLIGPELRELLGVIRTQELIEARKIDGGEQFFSRANDFGYSKNPDETLKIWNKDEVLSDVVYVIRKFRPDVIVNRFDHRTPGSTHGHHTSSAMLSVEAFDLSNNPKSYPNQLKLTQTWQPKRLYMNTSWWFYGSHEKFDKADKTNLAQLSTGVYYESLGKSNQEIAALSRSSHKSQGFGNTGVRGEDSEYLEFLKGDRPNDKTDLFEGIDTSWNRVKGGKVIGEILAKVEKEFDFRNPANSIPGLVSAYERIQTLEDEYWKNLKSEEIKSVIAACAGLYLEAVASDAEATPGSTVKVKIEAINRSQVPMQLNGITTFPSSMTTLQVTDLKYNENRTFDLQLELPSDMKYTEPYWLSEKGSVGMYKVDDPKLIGNPDITRQAKVTFNIGFGHTTIPFDRTIIYKYNDDVKGEVYEPFDIVPAVTTSILDKVAIFGDGKPKKISVKVTSGKNDVNGNLALELPKDWKASPASAPFSLSRKGESTVATFEITPSENAGEIHVKSIVTVNGQKLDKERTAISYPHISKQQVIKDAEAKFIRLDIKTGKEKIAYVMGAGDEVPNSLRQMGYDVVILTPAEINLERLKDFDVVMTGIRAYNVVKELEFKQAALLDFVKSGKTMIVQYNTLDDLTSKEMSPYPLKLSRDRVTEEDAEVRFLDPKNPILTSPNKITSADFTGWTQERGLYYPGEWDKAFTPVISSNDKGESAKNGAILVAQYGNGHYIYTGLSFFRELPEGVSGAFRLMANMISIGNSKQL</sequence>
<dbReference type="GO" id="GO:0016811">
    <property type="term" value="F:hydrolase activity, acting on carbon-nitrogen (but not peptide) bonds, in linear amides"/>
    <property type="evidence" value="ECO:0007669"/>
    <property type="project" value="TreeGrafter"/>
</dbReference>
<protein>
    <submittedName>
        <fullName evidence="1">PIG-L family deacetylase</fullName>
    </submittedName>
</protein>
<dbReference type="Pfam" id="PF02585">
    <property type="entry name" value="PIG-L"/>
    <property type="match status" value="1"/>
</dbReference>